<name>A0A450ZAR3_9GAMM</name>
<accession>A0A450ZAR3</accession>
<sequence length="176" mass="19596">MKELDDFHNAVLDGVRAHFDGKLKTVTMYDMGNTEPIETQAALLVMESGGRGEDLGDGRFPLRCLITLHCILGFKTEKLALKLRKFATSVIRLVDQNRWGMIDAVDLPDIGQDAIGPGEFRPGQEGYDRWYATWEQTVYLGKGVWDPEGVAPEKIYLGQTPAIGAGHEPDYERIDG</sequence>
<evidence type="ECO:0000313" key="1">
    <source>
        <dbReference type="EMBL" id="VFK50894.1"/>
    </source>
</evidence>
<protein>
    <submittedName>
        <fullName evidence="1">Uncharacterized protein</fullName>
    </submittedName>
</protein>
<gene>
    <name evidence="1" type="ORF">BECKTC1821D_GA0114238_11232</name>
</gene>
<dbReference type="AlphaFoldDB" id="A0A450ZAR3"/>
<organism evidence="1">
    <name type="scientific">Candidatus Kentrum sp. TC</name>
    <dbReference type="NCBI Taxonomy" id="2126339"/>
    <lineage>
        <taxon>Bacteria</taxon>
        <taxon>Pseudomonadati</taxon>
        <taxon>Pseudomonadota</taxon>
        <taxon>Gammaproteobacteria</taxon>
        <taxon>Candidatus Kentrum</taxon>
    </lineage>
</organism>
<reference evidence="1" key="1">
    <citation type="submission" date="2019-02" db="EMBL/GenBank/DDBJ databases">
        <authorList>
            <person name="Gruber-Vodicka R. H."/>
            <person name="Seah K. B. B."/>
        </authorList>
    </citation>
    <scope>NUCLEOTIDE SEQUENCE</scope>
    <source>
        <strain evidence="1">BECK_BZ123</strain>
    </source>
</reference>
<dbReference type="EMBL" id="CAADFS010000123">
    <property type="protein sequence ID" value="VFK50894.1"/>
    <property type="molecule type" value="Genomic_DNA"/>
</dbReference>
<proteinExistence type="predicted"/>